<feature type="transmembrane region" description="Helical" evidence="7">
    <location>
        <begin position="786"/>
        <end position="809"/>
    </location>
</feature>
<dbReference type="PANTHER" id="PTHR30572">
    <property type="entry name" value="MEMBRANE COMPONENT OF TRANSPORTER-RELATED"/>
    <property type="match status" value="1"/>
</dbReference>
<feature type="transmembrane region" description="Helical" evidence="7">
    <location>
        <begin position="95"/>
        <end position="120"/>
    </location>
</feature>
<dbReference type="AlphaFoldDB" id="A0A4Q7YGS5"/>
<dbReference type="Proteomes" id="UP000292958">
    <property type="component" value="Unassembled WGS sequence"/>
</dbReference>
<accession>A0A4Q7YGS5</accession>
<reference evidence="10 11" key="1">
    <citation type="submission" date="2019-02" db="EMBL/GenBank/DDBJ databases">
        <title>Genomic Encyclopedia of Archaeal and Bacterial Type Strains, Phase II (KMG-II): from individual species to whole genera.</title>
        <authorList>
            <person name="Goeker M."/>
        </authorList>
    </citation>
    <scope>NUCLEOTIDE SEQUENCE [LARGE SCALE GENOMIC DNA]</scope>
    <source>
        <strain evidence="10 11">DSM 18101</strain>
    </source>
</reference>
<dbReference type="GO" id="GO:0005886">
    <property type="term" value="C:plasma membrane"/>
    <property type="evidence" value="ECO:0007669"/>
    <property type="project" value="UniProtKB-SubCell"/>
</dbReference>
<feature type="transmembrane region" description="Helical" evidence="7">
    <location>
        <begin position="428"/>
        <end position="450"/>
    </location>
</feature>
<evidence type="ECO:0000256" key="4">
    <source>
        <dbReference type="ARBA" id="ARBA00022989"/>
    </source>
</evidence>
<comment type="similarity">
    <text evidence="6">Belongs to the ABC-4 integral membrane protein family.</text>
</comment>
<comment type="caution">
    <text evidence="10">The sequence shown here is derived from an EMBL/GenBank/DDBJ whole genome shotgun (WGS) entry which is preliminary data.</text>
</comment>
<evidence type="ECO:0000313" key="11">
    <source>
        <dbReference type="Proteomes" id="UP000292958"/>
    </source>
</evidence>
<evidence type="ECO:0000256" key="3">
    <source>
        <dbReference type="ARBA" id="ARBA00022692"/>
    </source>
</evidence>
<sequence length="907" mass="99346">MNQLLRRIRMLLHRGRFNAELEEEMRLHIELREQKNVDAGLAADAAHREAHRSFGNATVLRENSHNTWGWGWLEGFAQDVTYGVRSMLRSPGLTAVALLSLALGIGANTAIFSFLNAVLLRSLPVRNSSQLVVLGEGGQLGQTSRYGSTDLYSYPFYRQFQQKQQVFSEVATLFSYNPDVHGTIDRRDQMQPIAADLVSGTFFSTLGVEPAIGRLFTDADDNSEGDHPVVVISHNWWQTVFSGDPDILKHTVKIGDTTFDIVGVAPPGFFGIFVGHTPDLWAPMSMMNAMPLHFTGYKDNFSQSNLILARLKPGVSREQAEANTNVLYQQIIRGFSDAKLDAYNLRHLEAAHVKLTSLKTGLSALRHRFSDPLKILMGVTALVLLIACANIANLLLARSTTRAREFAVRQALGAQRLRLIRQLLTESLLLALTGGLLGIVVAVVADRFLLRMISGGPNADLIRLDVSLDLRLLLFTLAATISTAVLFGILPALRASRIEVTEALKDGRVSSNAATRSPLGKTLVVTQVAISLVLTVAAVVFLRSLVNLTKVDTGFNRQGVLRLDIDPTVTGHKGEDPRLIAMFQQIEQKVAAVPGVQSASFASFFFAQGTWSENINVPGAPYNDHIFVKHNIIGNDFFRTMQIPLLAGRTFGTEDTAASHKVAIISESVARDLFPAGVNPIGRHYFVRKDPNPEEDVEVIGVVKDVKFSGLDEPQQYIDYIPNPQHPSIYDGLGVRYTGDFNAVSTAVQQAIHSINRTLPISRITTLDAVVDRTITNQRLVAELSAFFGLLAVFLSAIGIYGLMSYIVSRRTNEIGIRMALGAARSSVRWMVMREIVRLVVLGIGIGTVISLAAGRLVATMLYGLKPTEPNNLAIAIAVLLVVALTAGYLPARRASKVSPMEALRYE</sequence>
<keyword evidence="11" id="KW-1185">Reference proteome</keyword>
<dbReference type="Pfam" id="PF12704">
    <property type="entry name" value="MacB_PCD"/>
    <property type="match status" value="2"/>
</dbReference>
<evidence type="ECO:0000313" key="10">
    <source>
        <dbReference type="EMBL" id="RZU35585.1"/>
    </source>
</evidence>
<dbReference type="InterPro" id="IPR047928">
    <property type="entry name" value="Perm_prefix_1"/>
</dbReference>
<evidence type="ECO:0000256" key="7">
    <source>
        <dbReference type="SAM" id="Phobius"/>
    </source>
</evidence>
<evidence type="ECO:0000259" key="9">
    <source>
        <dbReference type="Pfam" id="PF12704"/>
    </source>
</evidence>
<feature type="transmembrane region" description="Helical" evidence="7">
    <location>
        <begin position="375"/>
        <end position="396"/>
    </location>
</feature>
<evidence type="ECO:0000256" key="5">
    <source>
        <dbReference type="ARBA" id="ARBA00023136"/>
    </source>
</evidence>
<feature type="transmembrane region" description="Helical" evidence="7">
    <location>
        <begin position="839"/>
        <end position="861"/>
    </location>
</feature>
<evidence type="ECO:0000256" key="1">
    <source>
        <dbReference type="ARBA" id="ARBA00004651"/>
    </source>
</evidence>
<feature type="transmembrane region" description="Helical" evidence="7">
    <location>
        <begin position="523"/>
        <end position="542"/>
    </location>
</feature>
<protein>
    <submittedName>
        <fullName evidence="10">Putative permease</fullName>
    </submittedName>
</protein>
<dbReference type="OrthoDB" id="101094at2"/>
<gene>
    <name evidence="10" type="ORF">BDD14_5657</name>
</gene>
<feature type="domain" description="ABC3 transporter permease C-terminal" evidence="8">
    <location>
        <begin position="787"/>
        <end position="900"/>
    </location>
</feature>
<feature type="transmembrane region" description="Helical" evidence="7">
    <location>
        <begin position="470"/>
        <end position="490"/>
    </location>
</feature>
<dbReference type="InterPro" id="IPR003838">
    <property type="entry name" value="ABC3_permease_C"/>
</dbReference>
<dbReference type="InterPro" id="IPR050250">
    <property type="entry name" value="Macrolide_Exporter_MacB"/>
</dbReference>
<feature type="transmembrane region" description="Helical" evidence="7">
    <location>
        <begin position="873"/>
        <end position="892"/>
    </location>
</feature>
<feature type="domain" description="MacB-like periplasmic core" evidence="9">
    <location>
        <begin position="94"/>
        <end position="323"/>
    </location>
</feature>
<dbReference type="NCBIfam" id="NF038403">
    <property type="entry name" value="perm_prefix_1"/>
    <property type="match status" value="1"/>
</dbReference>
<comment type="subcellular location">
    <subcellularLocation>
        <location evidence="1">Cell membrane</location>
        <topology evidence="1">Multi-pass membrane protein</topology>
    </subcellularLocation>
</comment>
<keyword evidence="2" id="KW-1003">Cell membrane</keyword>
<dbReference type="InterPro" id="IPR025857">
    <property type="entry name" value="MacB_PCD"/>
</dbReference>
<evidence type="ECO:0000256" key="2">
    <source>
        <dbReference type="ARBA" id="ARBA00022475"/>
    </source>
</evidence>
<dbReference type="PANTHER" id="PTHR30572:SF4">
    <property type="entry name" value="ABC TRANSPORTER PERMEASE YTRF"/>
    <property type="match status" value="1"/>
</dbReference>
<feature type="domain" description="ABC3 transporter permease C-terminal" evidence="8">
    <location>
        <begin position="379"/>
        <end position="499"/>
    </location>
</feature>
<dbReference type="InterPro" id="IPR017800">
    <property type="entry name" value="ADOP"/>
</dbReference>
<evidence type="ECO:0000256" key="6">
    <source>
        <dbReference type="ARBA" id="ARBA00038076"/>
    </source>
</evidence>
<keyword evidence="5 7" id="KW-0472">Membrane</keyword>
<evidence type="ECO:0000259" key="8">
    <source>
        <dbReference type="Pfam" id="PF02687"/>
    </source>
</evidence>
<feature type="domain" description="MacB-like periplasmic core" evidence="9">
    <location>
        <begin position="530"/>
        <end position="718"/>
    </location>
</feature>
<dbReference type="EMBL" id="SHKW01000002">
    <property type="protein sequence ID" value="RZU35585.1"/>
    <property type="molecule type" value="Genomic_DNA"/>
</dbReference>
<dbReference type="RefSeq" id="WP_130423945.1">
    <property type="nucleotide sequence ID" value="NZ_SHKW01000002.1"/>
</dbReference>
<dbReference type="Pfam" id="PF02687">
    <property type="entry name" value="FtsX"/>
    <property type="match status" value="2"/>
</dbReference>
<dbReference type="GO" id="GO:0022857">
    <property type="term" value="F:transmembrane transporter activity"/>
    <property type="evidence" value="ECO:0007669"/>
    <property type="project" value="TreeGrafter"/>
</dbReference>
<keyword evidence="3 7" id="KW-0812">Transmembrane</keyword>
<name>A0A4Q7YGS5_9BACT</name>
<keyword evidence="4 7" id="KW-1133">Transmembrane helix</keyword>
<organism evidence="10 11">
    <name type="scientific">Edaphobacter modestus</name>
    <dbReference type="NCBI Taxonomy" id="388466"/>
    <lineage>
        <taxon>Bacteria</taxon>
        <taxon>Pseudomonadati</taxon>
        <taxon>Acidobacteriota</taxon>
        <taxon>Terriglobia</taxon>
        <taxon>Terriglobales</taxon>
        <taxon>Acidobacteriaceae</taxon>
        <taxon>Edaphobacter</taxon>
    </lineage>
</organism>
<dbReference type="NCBIfam" id="TIGR03434">
    <property type="entry name" value="ADOP"/>
    <property type="match status" value="1"/>
</dbReference>
<proteinExistence type="inferred from homology"/>